<dbReference type="EMBL" id="CAMXCT030001947">
    <property type="protein sequence ID" value="CAL4781723.1"/>
    <property type="molecule type" value="Genomic_DNA"/>
</dbReference>
<evidence type="ECO:0000313" key="9">
    <source>
        <dbReference type="Proteomes" id="UP001152797"/>
    </source>
</evidence>
<feature type="compositionally biased region" description="Low complexity" evidence="5">
    <location>
        <begin position="865"/>
        <end position="876"/>
    </location>
</feature>
<evidence type="ECO:0000256" key="3">
    <source>
        <dbReference type="ARBA" id="ARBA00022833"/>
    </source>
</evidence>
<evidence type="ECO:0000313" key="7">
    <source>
        <dbReference type="EMBL" id="CAI3994411.1"/>
    </source>
</evidence>
<dbReference type="OrthoDB" id="2527451at2759"/>
<dbReference type="GO" id="GO:0008270">
    <property type="term" value="F:zinc ion binding"/>
    <property type="evidence" value="ECO:0007669"/>
    <property type="project" value="UniProtKB-KW"/>
</dbReference>
<organism evidence="7">
    <name type="scientific">Cladocopium goreaui</name>
    <dbReference type="NCBI Taxonomy" id="2562237"/>
    <lineage>
        <taxon>Eukaryota</taxon>
        <taxon>Sar</taxon>
        <taxon>Alveolata</taxon>
        <taxon>Dinophyceae</taxon>
        <taxon>Suessiales</taxon>
        <taxon>Symbiodiniaceae</taxon>
        <taxon>Cladocopium</taxon>
    </lineage>
</organism>
<accession>A0A9P1CN37</accession>
<evidence type="ECO:0000259" key="6">
    <source>
        <dbReference type="PROSITE" id="PS51999"/>
    </source>
</evidence>
<feature type="compositionally biased region" description="Gly residues" evidence="5">
    <location>
        <begin position="29"/>
        <end position="38"/>
    </location>
</feature>
<name>A0A9P1CN37_9DINO</name>
<dbReference type="EMBL" id="CAMXCT010001947">
    <property type="protein sequence ID" value="CAI3994411.1"/>
    <property type="molecule type" value="Genomic_DNA"/>
</dbReference>
<dbReference type="Proteomes" id="UP001152797">
    <property type="component" value="Unassembled WGS sequence"/>
</dbReference>
<keyword evidence="1" id="KW-0479">Metal-binding</keyword>
<keyword evidence="2 4" id="KW-0863">Zinc-finger</keyword>
<keyword evidence="3" id="KW-0862">Zinc</keyword>
<feature type="region of interest" description="Disordered" evidence="5">
    <location>
        <begin position="1"/>
        <end position="208"/>
    </location>
</feature>
<gene>
    <name evidence="7" type="ORF">C1SCF055_LOCUS21059</name>
</gene>
<dbReference type="PROSITE" id="PS51999">
    <property type="entry name" value="ZF_GRF"/>
    <property type="match status" value="1"/>
</dbReference>
<feature type="compositionally biased region" description="Basic and acidic residues" evidence="5">
    <location>
        <begin position="814"/>
        <end position="826"/>
    </location>
</feature>
<feature type="region of interest" description="Disordered" evidence="5">
    <location>
        <begin position="781"/>
        <end position="826"/>
    </location>
</feature>
<evidence type="ECO:0000256" key="5">
    <source>
        <dbReference type="SAM" id="MobiDB-lite"/>
    </source>
</evidence>
<evidence type="ECO:0000256" key="2">
    <source>
        <dbReference type="ARBA" id="ARBA00022771"/>
    </source>
</evidence>
<dbReference type="AlphaFoldDB" id="A0A9P1CN37"/>
<keyword evidence="9" id="KW-1185">Reference proteome</keyword>
<feature type="region of interest" description="Disordered" evidence="5">
    <location>
        <begin position="855"/>
        <end position="876"/>
    </location>
</feature>
<evidence type="ECO:0000256" key="4">
    <source>
        <dbReference type="PROSITE-ProRule" id="PRU01343"/>
    </source>
</evidence>
<proteinExistence type="predicted"/>
<evidence type="ECO:0000313" key="8">
    <source>
        <dbReference type="EMBL" id="CAL4781723.1"/>
    </source>
</evidence>
<feature type="compositionally biased region" description="Low complexity" evidence="5">
    <location>
        <begin position="792"/>
        <end position="811"/>
    </location>
</feature>
<comment type="caution">
    <text evidence="7">The sequence shown here is derived from an EMBL/GenBank/DDBJ whole genome shotgun (WGS) entry which is preliminary data.</text>
</comment>
<reference evidence="7" key="1">
    <citation type="submission" date="2022-10" db="EMBL/GenBank/DDBJ databases">
        <authorList>
            <person name="Chen Y."/>
            <person name="Dougan E. K."/>
            <person name="Chan C."/>
            <person name="Rhodes N."/>
            <person name="Thang M."/>
        </authorList>
    </citation>
    <scope>NUCLEOTIDE SEQUENCE</scope>
</reference>
<evidence type="ECO:0000256" key="1">
    <source>
        <dbReference type="ARBA" id="ARBA00022723"/>
    </source>
</evidence>
<dbReference type="InterPro" id="IPR010666">
    <property type="entry name" value="Znf_GRF"/>
</dbReference>
<feature type="compositionally biased region" description="Basic and acidic residues" evidence="5">
    <location>
        <begin position="150"/>
        <end position="173"/>
    </location>
</feature>
<feature type="domain" description="GRF-type" evidence="6">
    <location>
        <begin position="732"/>
        <end position="774"/>
    </location>
</feature>
<dbReference type="EMBL" id="CAMXCT020001947">
    <property type="protein sequence ID" value="CAL1147786.1"/>
    <property type="molecule type" value="Genomic_DNA"/>
</dbReference>
<sequence length="1228" mass="137492">MSAGEADFLPKEEEQASADAQNVGADAGAHGGGDTGGSGDDDSSSLQRKINEVLVNSRESRKQSPEELQEQLNAAFHNSRESRKSPEAASHAPLSSVVAEHKLQGAMSNVGAGVPSSHGSLDDEAPAGTGANPVGEQGREEPTSDGFDSDEFRQWLRERAQRRGRVRGDGDRDRRRRRDDRDSDDDDESVARTGKGGGTQPPEWDGVQPSFQDWLIKARLWIATTRARPKTQGPLILQRLSGQAFQALKHLARDAAWLQDDRNGHRLLDLMDTAEMFGDDKEEDLLASLSKLTYHFKRHKDEDLRVFFARWEESLRKVREHSVDLPDRYLGFLLINALALTDQDIKNLLSFTKGSILPNEIKIWARKSEMKLQASQIGLDKDKRSGGASSKTAGMHYIEDTEDIDDELYMVEEALNELQDDENFNFDETALEEDDVLEEHEAAEILNTMLQGQKSQKRTFTQSLKTKKAKELARGFGNWKDRKPGYSNVQGGQARGGNQLHATERLRGGNYRMSLEEVKSRTRCTKCQQIGHWHKDPECPKNKPAKETLFLESEEAIFCGLLEPHVPGETAEHGDAVADPVPKATGVKVEDVAAVQSDMGQTATDPIFDLNSVNEGNNSSTLSWQRIVGKLLFLLCRVTTMLMRLVFAKVDLTSRNKPFSVWKNKHIEMDDTVSEMMNEMSDLESLRSFQLVSEPPSPTHSHAPSTTSSAMTNVEHYLTQYQIEKCGEPPLCQHGRACHLWVTKKEGPNLGRVFWRCPESRANQCKTFVWCSYQPEWKEESPVRSRSQESATTYSSRTSKGRSTGTMSSSRPQRLNDPRTCPHTDTVRTGTNAFVIKERCRQCNTMVVDRKRTEEEIDEMHQKRTATSSTSSTPATIDAETEAELKAFLQWRQGRGQSSGSKLERQMEASLDRAHGVWSEVMSLLAQSSEESEQTGLAKLASCCGVQSCSVPKAKVLLRFGEEIAETVMSYGGIFVFEHPLTSKAWEEPELQRLMLKDSIFLARGDQCCFGLRALNGKFYKKPTGWCTNSEAIAEALGQTCDGSHEHELILGSDAGGSRSRQAQRYPQALIDTILKAYRKQLSKTNLAVRFFDSQLLAREQQVYYNFLTEMQYQPEYDNIEPEILAAEREERGDNIPEEGDNIDEDEEQIYKRLPREKPFSLKQLVRRAHEGLGHPGNDKLARILKDAGAHPDAVKIAKELECAVCQQHQKLFAPRAAAPPGSGTSIR</sequence>
<protein>
    <recommendedName>
        <fullName evidence="6">GRF-type domain-containing protein</fullName>
    </recommendedName>
</protein>
<dbReference type="Pfam" id="PF06839">
    <property type="entry name" value="Zn_ribbon_GRF"/>
    <property type="match status" value="1"/>
</dbReference>
<reference evidence="8 9" key="2">
    <citation type="submission" date="2024-05" db="EMBL/GenBank/DDBJ databases">
        <authorList>
            <person name="Chen Y."/>
            <person name="Shah S."/>
            <person name="Dougan E. K."/>
            <person name="Thang M."/>
            <person name="Chan C."/>
        </authorList>
    </citation>
    <scope>NUCLEOTIDE SEQUENCE [LARGE SCALE GENOMIC DNA]</scope>
</reference>